<dbReference type="EMBL" id="JF894240">
    <property type="protein sequence ID" value="AEL79551.1"/>
    <property type="molecule type" value="Genomic_DNA"/>
</dbReference>
<gene>
    <name evidence="1" type="primary">BES15S02c</name>
</gene>
<evidence type="ECO:0000313" key="1">
    <source>
        <dbReference type="EMBL" id="AEL79551.1"/>
    </source>
</evidence>
<dbReference type="AlphaFoldDB" id="G1CRN2"/>
<reference evidence="1" key="1">
    <citation type="submission" date="2011-04" db="EMBL/GenBank/DDBJ databases">
        <title>Telomeric expression sites from Trypanosoma brucei TREU 927.</title>
        <authorList>
            <person name="Jackson A.P."/>
            <person name="Hertz-Fowler C."/>
            <person name="Berriman M."/>
        </authorList>
    </citation>
    <scope>NUCLEOTIDE SEQUENCE</scope>
</reference>
<accession>G1CRN2</accession>
<organism evidence="1">
    <name type="scientific">Trypanosoma brucei brucei (strain 927/4 GUTat10.1)</name>
    <dbReference type="NCBI Taxonomy" id="185431"/>
    <lineage>
        <taxon>Eukaryota</taxon>
        <taxon>Discoba</taxon>
        <taxon>Euglenozoa</taxon>
        <taxon>Kinetoplastea</taxon>
        <taxon>Metakinetoplastina</taxon>
        <taxon>Trypanosomatida</taxon>
        <taxon>Trypanosomatidae</taxon>
        <taxon>Trypanosoma</taxon>
    </lineage>
</organism>
<protein>
    <submittedName>
        <fullName evidence="1">BES15S02c</fullName>
    </submittedName>
</protein>
<name>G1CRN2_TRYB2</name>
<sequence>MSLSTNKRSIKLPIRSSFLSLLSASAVCLVIADFIIAVESTSAHFFFLNQHHERQRLLWKLSCTWTCCLLCCRRKNCRDFVLKYFCPIVHFCLNCYR</sequence>
<proteinExistence type="predicted"/>